<proteinExistence type="inferred from homology"/>
<dbReference type="PANTHER" id="PTHR22748:SF6">
    <property type="entry name" value="DNA-(APURINIC OR APYRIMIDINIC SITE) ENDONUCLEASE"/>
    <property type="match status" value="1"/>
</dbReference>
<evidence type="ECO:0000256" key="3">
    <source>
        <dbReference type="ARBA" id="ARBA00022801"/>
    </source>
</evidence>
<dbReference type="NCBIfam" id="TIGR00633">
    <property type="entry name" value="xth"/>
    <property type="match status" value="1"/>
</dbReference>
<evidence type="ECO:0000256" key="4">
    <source>
        <dbReference type="ARBA" id="ARBA00022842"/>
    </source>
</evidence>
<feature type="binding site" evidence="6">
    <location>
        <position position="287"/>
    </location>
    <ligand>
        <name>Mg(2+)</name>
        <dbReference type="ChEBI" id="CHEBI:18420"/>
        <label>1</label>
    </ligand>
</feature>
<dbReference type="PANTHER" id="PTHR22748">
    <property type="entry name" value="AP ENDONUCLEASE"/>
    <property type="match status" value="1"/>
</dbReference>
<dbReference type="Pfam" id="PF03372">
    <property type="entry name" value="Exo_endo_phos"/>
    <property type="match status" value="1"/>
</dbReference>
<dbReference type="EMBL" id="GG662609">
    <property type="protein sequence ID" value="EAS00734.2"/>
    <property type="molecule type" value="Genomic_DNA"/>
</dbReference>
<name>Q23VX1_TETTS</name>
<feature type="binding site" evidence="6">
    <location>
        <position position="383"/>
    </location>
    <ligand>
        <name>Mg(2+)</name>
        <dbReference type="ChEBI" id="CHEBI:18420"/>
        <label>1</label>
    </ligand>
</feature>
<dbReference type="RefSeq" id="XP_001020979.2">
    <property type="nucleotide sequence ID" value="XM_001020979.2"/>
</dbReference>
<feature type="binding site" evidence="6">
    <location>
        <position position="169"/>
    </location>
    <ligand>
        <name>Mg(2+)</name>
        <dbReference type="ChEBI" id="CHEBI:18420"/>
        <label>1</label>
    </ligand>
</feature>
<dbReference type="CDD" id="cd09087">
    <property type="entry name" value="Ape1-like_AP-endo"/>
    <property type="match status" value="1"/>
</dbReference>
<dbReference type="STRING" id="312017.Q23VX1"/>
<dbReference type="EC" id="3.1.-.-" evidence="8"/>
<keyword evidence="2 6" id="KW-0479">Metal-binding</keyword>
<dbReference type="InterPro" id="IPR005135">
    <property type="entry name" value="Endo/exonuclease/phosphatase"/>
</dbReference>
<evidence type="ECO:0000256" key="5">
    <source>
        <dbReference type="PIRSR" id="PIRSR604808-1"/>
    </source>
</evidence>
<keyword evidence="6" id="KW-0464">Manganese</keyword>
<organism evidence="11 12">
    <name type="scientific">Tetrahymena thermophila (strain SB210)</name>
    <dbReference type="NCBI Taxonomy" id="312017"/>
    <lineage>
        <taxon>Eukaryota</taxon>
        <taxon>Sar</taxon>
        <taxon>Alveolata</taxon>
        <taxon>Ciliophora</taxon>
        <taxon>Intramacronucleata</taxon>
        <taxon>Oligohymenophorea</taxon>
        <taxon>Hymenostomatida</taxon>
        <taxon>Tetrahymenina</taxon>
        <taxon>Tetrahymenidae</taxon>
        <taxon>Tetrahymena</taxon>
    </lineage>
</organism>
<gene>
    <name evidence="11" type="ORF">TTHERM_00794600</name>
</gene>
<dbReference type="GO" id="GO:0003906">
    <property type="term" value="F:DNA-(apurinic or apyrimidinic site) endonuclease activity"/>
    <property type="evidence" value="ECO:0007669"/>
    <property type="project" value="TreeGrafter"/>
</dbReference>
<comment type="similarity">
    <text evidence="1 8">Belongs to the DNA repair enzymes AP/ExoA family.</text>
</comment>
<evidence type="ECO:0000313" key="12">
    <source>
        <dbReference type="Proteomes" id="UP000009168"/>
    </source>
</evidence>
<dbReference type="AlphaFoldDB" id="Q23VX1"/>
<evidence type="ECO:0000256" key="2">
    <source>
        <dbReference type="ARBA" id="ARBA00022723"/>
    </source>
</evidence>
<feature type="region of interest" description="Disordered" evidence="9">
    <location>
        <begin position="51"/>
        <end position="94"/>
    </location>
</feature>
<dbReference type="KEGG" id="tet:TTHERM_00794600"/>
<feature type="binding site" evidence="6">
    <location>
        <position position="384"/>
    </location>
    <ligand>
        <name>Mg(2+)</name>
        <dbReference type="ChEBI" id="CHEBI:18420"/>
        <label>1</label>
    </ligand>
</feature>
<feature type="active site" evidence="5">
    <location>
        <position position="247"/>
    </location>
</feature>
<dbReference type="GO" id="GO:0046872">
    <property type="term" value="F:metal ion binding"/>
    <property type="evidence" value="ECO:0007669"/>
    <property type="project" value="UniProtKB-KW"/>
</dbReference>
<keyword evidence="8" id="KW-0234">DNA repair</keyword>
<keyword evidence="3" id="KW-0378">Hydrolase</keyword>
<feature type="compositionally biased region" description="Low complexity" evidence="9">
    <location>
        <begin position="73"/>
        <end position="90"/>
    </location>
</feature>
<dbReference type="InterPro" id="IPR036691">
    <property type="entry name" value="Endo/exonu/phosph_ase_sf"/>
</dbReference>
<dbReference type="PROSITE" id="PS51435">
    <property type="entry name" value="AP_NUCLEASE_F1_4"/>
    <property type="match status" value="1"/>
</dbReference>
<evidence type="ECO:0000256" key="8">
    <source>
        <dbReference type="RuleBase" id="RU362131"/>
    </source>
</evidence>
<dbReference type="FunCoup" id="Q23VX1">
    <property type="interactions" value="14"/>
</dbReference>
<feature type="active site" description="Proton donor/acceptor" evidence="5">
    <location>
        <position position="287"/>
    </location>
</feature>
<keyword evidence="4 6" id="KW-0460">Magnesium</keyword>
<comment type="cofactor">
    <cofactor evidence="6 8">
        <name>Mg(2+)</name>
        <dbReference type="ChEBI" id="CHEBI:18420"/>
    </cofactor>
    <cofactor evidence="6 8">
        <name>Mn(2+)</name>
        <dbReference type="ChEBI" id="CHEBI:29035"/>
    </cofactor>
    <text evidence="6 8">Probably binds two magnesium or manganese ions per subunit.</text>
</comment>
<feature type="active site" description="Proton acceptor" evidence="5">
    <location>
        <position position="384"/>
    </location>
</feature>
<feature type="site" description="Important for catalytic activity" evidence="7">
    <location>
        <position position="358"/>
    </location>
</feature>
<dbReference type="Proteomes" id="UP000009168">
    <property type="component" value="Unassembled WGS sequence"/>
</dbReference>
<keyword evidence="8" id="KW-0227">DNA damage</keyword>
<keyword evidence="12" id="KW-1185">Reference proteome</keyword>
<protein>
    <recommendedName>
        <fullName evidence="8">DNA-(apurinic or apyrimidinic site) endonuclease</fullName>
        <ecNumber evidence="8">3.1.-.-</ecNumber>
    </recommendedName>
</protein>
<dbReference type="NCBIfam" id="TIGR00195">
    <property type="entry name" value="exoDNase_III"/>
    <property type="match status" value="1"/>
</dbReference>
<feature type="binding site" evidence="6">
    <location>
        <position position="140"/>
    </location>
    <ligand>
        <name>Mg(2+)</name>
        <dbReference type="ChEBI" id="CHEBI:18420"/>
        <label>1</label>
    </ligand>
</feature>
<dbReference type="GO" id="GO:0005634">
    <property type="term" value="C:nucleus"/>
    <property type="evidence" value="ECO:0007669"/>
    <property type="project" value="TreeGrafter"/>
</dbReference>
<keyword evidence="11" id="KW-0255">Endonuclease</keyword>
<evidence type="ECO:0000259" key="10">
    <source>
        <dbReference type="Pfam" id="PF03372"/>
    </source>
</evidence>
<dbReference type="OrthoDB" id="498125at2759"/>
<dbReference type="GO" id="GO:0008311">
    <property type="term" value="F:double-stranded DNA 3'-5' DNA exonuclease activity"/>
    <property type="evidence" value="ECO:0007669"/>
    <property type="project" value="TreeGrafter"/>
</dbReference>
<evidence type="ECO:0000256" key="6">
    <source>
        <dbReference type="PIRSR" id="PIRSR604808-2"/>
    </source>
</evidence>
<evidence type="ECO:0000313" key="11">
    <source>
        <dbReference type="EMBL" id="EAS00734.2"/>
    </source>
</evidence>
<sequence>MIKSFRFSASSLLNFRNQCFNTQRVGKVFYAPKLLTFPLLKQNFTQLEKGSDLQQSVEKQTKKKKGMSKIIKKSSSISEPEQSQSSTTTQKTKKQAQLGDFFAGIKKKPETQVEDKVEINTELGDGIWKDRQNIKIACWNVNGLRAVLKREDLQKYIKQENPDILCLNETKIDESNFIKEKVYKDIPSGYYQYWNFCIPPIKGYSGVSIFSKEKVISIKKGIDIAEHENEGRVLTAEFDKFYLVVVYVPNAGSELVRLDYRVNSFDKDFQNYLNQLKLKKNVILCGDLNVAHQEIDIANPKSNRNSPGFTIEERNSFSKFLESGWIDTFRFLYPETIKYSWWSVRTKARESNIGWRIDYFVVNKEFKSSIKDSMINNNIYGSDHCPVEFILNLDAIQQNETSSNENTQTNKSN</sequence>
<evidence type="ECO:0000256" key="7">
    <source>
        <dbReference type="PIRSR" id="PIRSR604808-3"/>
    </source>
</evidence>
<dbReference type="GO" id="GO:0006284">
    <property type="term" value="P:base-excision repair"/>
    <property type="evidence" value="ECO:0007669"/>
    <property type="project" value="TreeGrafter"/>
</dbReference>
<dbReference type="InterPro" id="IPR004808">
    <property type="entry name" value="AP_endonuc_1"/>
</dbReference>
<dbReference type="GeneID" id="7825536"/>
<feature type="domain" description="Endonuclease/exonuclease/phosphatase" evidence="10">
    <location>
        <begin position="139"/>
        <end position="384"/>
    </location>
</feature>
<dbReference type="HOGENOM" id="CLU_027539_1_0_1"/>
<evidence type="ECO:0000256" key="9">
    <source>
        <dbReference type="SAM" id="MobiDB-lite"/>
    </source>
</evidence>
<feature type="binding site" evidence="6">
    <location>
        <position position="289"/>
    </location>
    <ligand>
        <name>Mg(2+)</name>
        <dbReference type="ChEBI" id="CHEBI:18420"/>
        <label>1</label>
    </ligand>
</feature>
<feature type="compositionally biased region" description="Basic residues" evidence="9">
    <location>
        <begin position="61"/>
        <end position="72"/>
    </location>
</feature>
<dbReference type="SUPFAM" id="SSF56219">
    <property type="entry name" value="DNase I-like"/>
    <property type="match status" value="1"/>
</dbReference>
<feature type="site" description="Transition state stabilizer" evidence="7">
    <location>
        <position position="289"/>
    </location>
</feature>
<keyword evidence="11" id="KW-0540">Nuclease</keyword>
<dbReference type="InParanoid" id="Q23VX1"/>
<evidence type="ECO:0000256" key="1">
    <source>
        <dbReference type="ARBA" id="ARBA00007092"/>
    </source>
</evidence>
<feature type="site" description="Interaction with DNA substrate" evidence="7">
    <location>
        <position position="384"/>
    </location>
</feature>
<dbReference type="GO" id="GO:0008081">
    <property type="term" value="F:phosphoric diester hydrolase activity"/>
    <property type="evidence" value="ECO:0007669"/>
    <property type="project" value="TreeGrafter"/>
</dbReference>
<accession>Q23VX1</accession>
<reference evidence="12" key="1">
    <citation type="journal article" date="2006" name="PLoS Biol.">
        <title>Macronuclear genome sequence of the ciliate Tetrahymena thermophila, a model eukaryote.</title>
        <authorList>
            <person name="Eisen J.A."/>
            <person name="Coyne R.S."/>
            <person name="Wu M."/>
            <person name="Wu D."/>
            <person name="Thiagarajan M."/>
            <person name="Wortman J.R."/>
            <person name="Badger J.H."/>
            <person name="Ren Q."/>
            <person name="Amedeo P."/>
            <person name="Jones K.M."/>
            <person name="Tallon L.J."/>
            <person name="Delcher A.L."/>
            <person name="Salzberg S.L."/>
            <person name="Silva J.C."/>
            <person name="Haas B.J."/>
            <person name="Majoros W.H."/>
            <person name="Farzad M."/>
            <person name="Carlton J.M."/>
            <person name="Smith R.K. Jr."/>
            <person name="Garg J."/>
            <person name="Pearlman R.E."/>
            <person name="Karrer K.M."/>
            <person name="Sun L."/>
            <person name="Manning G."/>
            <person name="Elde N.C."/>
            <person name="Turkewitz A.P."/>
            <person name="Asai D.J."/>
            <person name="Wilkes D.E."/>
            <person name="Wang Y."/>
            <person name="Cai H."/>
            <person name="Collins K."/>
            <person name="Stewart B.A."/>
            <person name="Lee S.R."/>
            <person name="Wilamowska K."/>
            <person name="Weinberg Z."/>
            <person name="Ruzzo W.L."/>
            <person name="Wloga D."/>
            <person name="Gaertig J."/>
            <person name="Frankel J."/>
            <person name="Tsao C.-C."/>
            <person name="Gorovsky M.A."/>
            <person name="Keeling P.J."/>
            <person name="Waller R.F."/>
            <person name="Patron N.J."/>
            <person name="Cherry J.M."/>
            <person name="Stover N.A."/>
            <person name="Krieger C.J."/>
            <person name="del Toro C."/>
            <person name="Ryder H.F."/>
            <person name="Williamson S.C."/>
            <person name="Barbeau R.A."/>
            <person name="Hamilton E.P."/>
            <person name="Orias E."/>
        </authorList>
    </citation>
    <scope>NUCLEOTIDE SEQUENCE [LARGE SCALE GENOMIC DNA]</scope>
    <source>
        <strain evidence="12">SB210</strain>
    </source>
</reference>
<dbReference type="Gene3D" id="3.60.10.10">
    <property type="entry name" value="Endonuclease/exonuclease/phosphatase"/>
    <property type="match status" value="1"/>
</dbReference>
<dbReference type="eggNOG" id="KOG1294">
    <property type="taxonomic scope" value="Eukaryota"/>
</dbReference>